<proteinExistence type="predicted"/>
<organism evidence="2 3">
    <name type="scientific">Cinara cedri</name>
    <dbReference type="NCBI Taxonomy" id="506608"/>
    <lineage>
        <taxon>Eukaryota</taxon>
        <taxon>Metazoa</taxon>
        <taxon>Ecdysozoa</taxon>
        <taxon>Arthropoda</taxon>
        <taxon>Hexapoda</taxon>
        <taxon>Insecta</taxon>
        <taxon>Pterygota</taxon>
        <taxon>Neoptera</taxon>
        <taxon>Paraneoptera</taxon>
        <taxon>Hemiptera</taxon>
        <taxon>Sternorrhyncha</taxon>
        <taxon>Aphidomorpha</taxon>
        <taxon>Aphidoidea</taxon>
        <taxon>Aphididae</taxon>
        <taxon>Lachninae</taxon>
        <taxon>Cinara</taxon>
    </lineage>
</organism>
<keyword evidence="1" id="KW-0472">Membrane</keyword>
<reference evidence="2 3" key="1">
    <citation type="submission" date="2019-08" db="EMBL/GenBank/DDBJ databases">
        <authorList>
            <person name="Alioto T."/>
            <person name="Alioto T."/>
            <person name="Gomez Garrido J."/>
        </authorList>
    </citation>
    <scope>NUCLEOTIDE SEQUENCE [LARGE SCALE GENOMIC DNA]</scope>
</reference>
<accession>A0A5E4NMZ2</accession>
<sequence>MYVDEGVDNSGGHVKEQHLAWEVSAVYMVDEEVDNSGSHQVTCCFVDTVACKDESPATKGVEIISTMVAYIYSILLMMVLLYLFKKLPRTATAIWLTNNFTIHLRVPQFAKTAGALTVGEQNHSVSRNTSCMTNDMVNPPPLSGVDEIKIFNHERKENGIQPNRSSEVYRRRQEVLQRRHRDHDRRTEPHQKVLNTTASTFCAVRRRHTSGPRGLLFGLS</sequence>
<evidence type="ECO:0000256" key="1">
    <source>
        <dbReference type="SAM" id="Phobius"/>
    </source>
</evidence>
<dbReference type="Proteomes" id="UP000325440">
    <property type="component" value="Unassembled WGS sequence"/>
</dbReference>
<name>A0A5E4NMZ2_9HEMI</name>
<protein>
    <submittedName>
        <fullName evidence="2">Uncharacterized protein</fullName>
    </submittedName>
</protein>
<dbReference type="EMBL" id="CABPRJ010002371">
    <property type="protein sequence ID" value="VVC43749.1"/>
    <property type="molecule type" value="Genomic_DNA"/>
</dbReference>
<keyword evidence="3" id="KW-1185">Reference proteome</keyword>
<keyword evidence="1" id="KW-1133">Transmembrane helix</keyword>
<dbReference type="AlphaFoldDB" id="A0A5E4NMZ2"/>
<evidence type="ECO:0000313" key="3">
    <source>
        <dbReference type="Proteomes" id="UP000325440"/>
    </source>
</evidence>
<keyword evidence="1" id="KW-0812">Transmembrane</keyword>
<evidence type="ECO:0000313" key="2">
    <source>
        <dbReference type="EMBL" id="VVC43749.1"/>
    </source>
</evidence>
<feature type="transmembrane region" description="Helical" evidence="1">
    <location>
        <begin position="63"/>
        <end position="84"/>
    </location>
</feature>
<gene>
    <name evidence="2" type="ORF">CINCED_3A015343</name>
</gene>